<protein>
    <submittedName>
        <fullName evidence="1">Uncharacterized protein</fullName>
    </submittedName>
</protein>
<evidence type="ECO:0000313" key="2">
    <source>
        <dbReference type="Proteomes" id="UP000014500"/>
    </source>
</evidence>
<organism evidence="1 2">
    <name type="scientific">Strigamia maritima</name>
    <name type="common">European centipede</name>
    <name type="synonym">Geophilus maritimus</name>
    <dbReference type="NCBI Taxonomy" id="126957"/>
    <lineage>
        <taxon>Eukaryota</taxon>
        <taxon>Metazoa</taxon>
        <taxon>Ecdysozoa</taxon>
        <taxon>Arthropoda</taxon>
        <taxon>Myriapoda</taxon>
        <taxon>Chilopoda</taxon>
        <taxon>Pleurostigmophora</taxon>
        <taxon>Geophilomorpha</taxon>
        <taxon>Linotaeniidae</taxon>
        <taxon>Strigamia</taxon>
    </lineage>
</organism>
<dbReference type="EnsemblMetazoa" id="SMAR000166-RA">
    <property type="protein sequence ID" value="SMAR000166-PA"/>
    <property type="gene ID" value="SMAR000166"/>
</dbReference>
<reference evidence="1" key="2">
    <citation type="submission" date="2015-02" db="UniProtKB">
        <authorList>
            <consortium name="EnsemblMetazoa"/>
        </authorList>
    </citation>
    <scope>IDENTIFICATION</scope>
</reference>
<dbReference type="Proteomes" id="UP000014500">
    <property type="component" value="Unassembled WGS sequence"/>
</dbReference>
<dbReference type="EMBL" id="JH429718">
    <property type="status" value="NOT_ANNOTATED_CDS"/>
    <property type="molecule type" value="Genomic_DNA"/>
</dbReference>
<dbReference type="HOGENOM" id="CLU_1096584_0_0_1"/>
<name>T1IH60_STRMM</name>
<keyword evidence="2" id="KW-1185">Reference proteome</keyword>
<accession>T1IH60</accession>
<sequence>MTNFIDHQPPARIPKIEADRIYSVSTDMHITQALVIFVCEGPSTSPVHKVIGPSHPFYSEKEIRYFRLTSIPANESTEESYRGEFCELQHIDQPIWFPMRLDPQNQTPNTECLPLPNIRVVCAKRVHQLEKHPVTGNMLISHGLMHRGSVDSTMHRRICVELFNAKSDKEPFDKIETNQFLVDPPVKGVRWITTEFKNITANQPFELSLEILDENDARITSGFASTLMVEVTLSYYLKHFYGTSLKAGFLYKSL</sequence>
<proteinExistence type="predicted"/>
<reference evidence="2" key="1">
    <citation type="submission" date="2011-05" db="EMBL/GenBank/DDBJ databases">
        <authorList>
            <person name="Richards S.R."/>
            <person name="Qu J."/>
            <person name="Jiang H."/>
            <person name="Jhangiani S.N."/>
            <person name="Agravi P."/>
            <person name="Goodspeed R."/>
            <person name="Gross S."/>
            <person name="Mandapat C."/>
            <person name="Jackson L."/>
            <person name="Mathew T."/>
            <person name="Pu L."/>
            <person name="Thornton R."/>
            <person name="Saada N."/>
            <person name="Wilczek-Boney K.B."/>
            <person name="Lee S."/>
            <person name="Kovar C."/>
            <person name="Wu Y."/>
            <person name="Scherer S.E."/>
            <person name="Worley K.C."/>
            <person name="Muzny D.M."/>
            <person name="Gibbs R."/>
        </authorList>
    </citation>
    <scope>NUCLEOTIDE SEQUENCE</scope>
    <source>
        <strain evidence="2">Brora</strain>
    </source>
</reference>
<dbReference type="PhylomeDB" id="T1IH60"/>
<evidence type="ECO:0000313" key="1">
    <source>
        <dbReference type="EnsemblMetazoa" id="SMAR000166-PA"/>
    </source>
</evidence>
<dbReference type="AlphaFoldDB" id="T1IH60"/>